<reference evidence="5 7" key="1">
    <citation type="submission" date="2019-07" db="EMBL/GenBank/DDBJ databases">
        <title>Whole genome shotgun sequence of Cellulomonas hominis NBRC 16055.</title>
        <authorList>
            <person name="Hosoyama A."/>
            <person name="Uohara A."/>
            <person name="Ohji S."/>
            <person name="Ichikawa N."/>
        </authorList>
    </citation>
    <scope>NUCLEOTIDE SEQUENCE [LARGE SCALE GENOMIC DNA]</scope>
    <source>
        <strain evidence="5 7">NBRC 16055</strain>
    </source>
</reference>
<evidence type="ECO:0000256" key="3">
    <source>
        <dbReference type="SAM" id="SignalP"/>
    </source>
</evidence>
<feature type="compositionally biased region" description="Low complexity" evidence="2">
    <location>
        <begin position="190"/>
        <end position="229"/>
    </location>
</feature>
<dbReference type="Proteomes" id="UP000564629">
    <property type="component" value="Unassembled WGS sequence"/>
</dbReference>
<sequence length="372" mass="36086">MRTTVPRPAPARPRLATRALAGLLAAATAATLSGCGLRWETDAPSEPVPDAAESARRTAVDDALDLAAAARAAAAGADAATAEVLALVDGAATAQADALGGVYDSGLPAATPTPTTTPTPVTADPASVLARLGTGTSQARADALGAADPGLARLLASVAASRAQLAARLAGALGTEPPAADTALAATDWTPGAAADGSGSGDGSAAQSPSPTPDASASATAAPTAPADAQGDDLDRTTVLALVLAEDQAGFGLEVAAARLDDAERERARSQAAAHRAAATAWALAGDVAGTADDPRRVSYALGADVSTPDAVRTFCAGLLTDLAAAYADAVLGTSAGTTDRAATVDGLRENAVASLAWQGTPTPLPGLPAAA</sequence>
<name>A0A511F8I0_9CELL</name>
<dbReference type="InterPro" id="IPR012347">
    <property type="entry name" value="Ferritin-like"/>
</dbReference>
<comment type="caution">
    <text evidence="5">The sequence shown here is derived from an EMBL/GenBank/DDBJ whole genome shotgun (WGS) entry which is preliminary data.</text>
</comment>
<feature type="chain" id="PRO_5033464682" description="DUF4439 domain-containing protein" evidence="3">
    <location>
        <begin position="30"/>
        <end position="372"/>
    </location>
</feature>
<proteinExistence type="predicted"/>
<dbReference type="InterPro" id="IPR029447">
    <property type="entry name" value="DUF4439"/>
</dbReference>
<keyword evidence="1" id="KW-0175">Coiled coil</keyword>
<keyword evidence="3" id="KW-0732">Signal</keyword>
<reference evidence="6 8" key="2">
    <citation type="submission" date="2020-08" db="EMBL/GenBank/DDBJ databases">
        <title>Sequencing the genomes of 1000 actinobacteria strains.</title>
        <authorList>
            <person name="Klenk H.-P."/>
        </authorList>
    </citation>
    <scope>NUCLEOTIDE SEQUENCE [LARGE SCALE GENOMIC DNA]</scope>
    <source>
        <strain evidence="6 8">DSM 9581</strain>
    </source>
</reference>
<evidence type="ECO:0000256" key="1">
    <source>
        <dbReference type="SAM" id="Coils"/>
    </source>
</evidence>
<feature type="domain" description="DUF4439" evidence="4">
    <location>
        <begin position="243"/>
        <end position="369"/>
    </location>
</feature>
<dbReference type="InterPro" id="IPR009078">
    <property type="entry name" value="Ferritin-like_SF"/>
</dbReference>
<accession>A0A511F8I0</accession>
<dbReference type="EMBL" id="BJVQ01000005">
    <property type="protein sequence ID" value="GEL45579.1"/>
    <property type="molecule type" value="Genomic_DNA"/>
</dbReference>
<feature type="signal peptide" evidence="3">
    <location>
        <begin position="1"/>
        <end position="29"/>
    </location>
</feature>
<dbReference type="PROSITE" id="PS51257">
    <property type="entry name" value="PROKAR_LIPOPROTEIN"/>
    <property type="match status" value="1"/>
</dbReference>
<evidence type="ECO:0000313" key="6">
    <source>
        <dbReference type="EMBL" id="MBB5474334.1"/>
    </source>
</evidence>
<feature type="coiled-coil region" evidence="1">
    <location>
        <begin position="253"/>
        <end position="280"/>
    </location>
</feature>
<keyword evidence="7" id="KW-1185">Reference proteome</keyword>
<organism evidence="5 7">
    <name type="scientific">Cellulomonas hominis</name>
    <dbReference type="NCBI Taxonomy" id="156981"/>
    <lineage>
        <taxon>Bacteria</taxon>
        <taxon>Bacillati</taxon>
        <taxon>Actinomycetota</taxon>
        <taxon>Actinomycetes</taxon>
        <taxon>Micrococcales</taxon>
        <taxon>Cellulomonadaceae</taxon>
        <taxon>Cellulomonas</taxon>
    </lineage>
</organism>
<protein>
    <recommendedName>
        <fullName evidence="4">DUF4439 domain-containing protein</fullName>
    </recommendedName>
</protein>
<dbReference type="Pfam" id="PF14530">
    <property type="entry name" value="DUF4439"/>
    <property type="match status" value="1"/>
</dbReference>
<dbReference type="SUPFAM" id="SSF47240">
    <property type="entry name" value="Ferritin-like"/>
    <property type="match status" value="1"/>
</dbReference>
<dbReference type="Proteomes" id="UP000321723">
    <property type="component" value="Unassembled WGS sequence"/>
</dbReference>
<dbReference type="RefSeq" id="WP_146833629.1">
    <property type="nucleotide sequence ID" value="NZ_BJVQ01000005.1"/>
</dbReference>
<evidence type="ECO:0000259" key="4">
    <source>
        <dbReference type="Pfam" id="PF14530"/>
    </source>
</evidence>
<dbReference type="Gene3D" id="1.20.1260.10">
    <property type="match status" value="1"/>
</dbReference>
<gene>
    <name evidence="5" type="ORF">CHO01_06950</name>
    <name evidence="6" type="ORF">HNR08_003070</name>
</gene>
<evidence type="ECO:0000313" key="7">
    <source>
        <dbReference type="Proteomes" id="UP000321723"/>
    </source>
</evidence>
<dbReference type="EMBL" id="JACHDN010000001">
    <property type="protein sequence ID" value="MBB5474334.1"/>
    <property type="molecule type" value="Genomic_DNA"/>
</dbReference>
<evidence type="ECO:0000313" key="8">
    <source>
        <dbReference type="Proteomes" id="UP000564629"/>
    </source>
</evidence>
<evidence type="ECO:0000256" key="2">
    <source>
        <dbReference type="SAM" id="MobiDB-lite"/>
    </source>
</evidence>
<feature type="region of interest" description="Disordered" evidence="2">
    <location>
        <begin position="190"/>
        <end position="232"/>
    </location>
</feature>
<evidence type="ECO:0000313" key="5">
    <source>
        <dbReference type="EMBL" id="GEL45579.1"/>
    </source>
</evidence>
<dbReference type="AlphaFoldDB" id="A0A511F8I0"/>